<evidence type="ECO:0000313" key="1">
    <source>
        <dbReference type="EMBL" id="KAL0447514.1"/>
    </source>
</evidence>
<dbReference type="AlphaFoldDB" id="A0AAW2WZY0"/>
<gene>
    <name evidence="1" type="ORF">Slati_1879300</name>
</gene>
<organism evidence="1">
    <name type="scientific">Sesamum latifolium</name>
    <dbReference type="NCBI Taxonomy" id="2727402"/>
    <lineage>
        <taxon>Eukaryota</taxon>
        <taxon>Viridiplantae</taxon>
        <taxon>Streptophyta</taxon>
        <taxon>Embryophyta</taxon>
        <taxon>Tracheophyta</taxon>
        <taxon>Spermatophyta</taxon>
        <taxon>Magnoliopsida</taxon>
        <taxon>eudicotyledons</taxon>
        <taxon>Gunneridae</taxon>
        <taxon>Pentapetalae</taxon>
        <taxon>asterids</taxon>
        <taxon>lamiids</taxon>
        <taxon>Lamiales</taxon>
        <taxon>Pedaliaceae</taxon>
        <taxon>Sesamum</taxon>
    </lineage>
</organism>
<proteinExistence type="predicted"/>
<protein>
    <submittedName>
        <fullName evidence="1">Uncharacterized protein</fullName>
    </submittedName>
</protein>
<reference evidence="1" key="2">
    <citation type="journal article" date="2024" name="Plant">
        <title>Genomic evolution and insights into agronomic trait innovations of Sesamum species.</title>
        <authorList>
            <person name="Miao H."/>
            <person name="Wang L."/>
            <person name="Qu L."/>
            <person name="Liu H."/>
            <person name="Sun Y."/>
            <person name="Le M."/>
            <person name="Wang Q."/>
            <person name="Wei S."/>
            <person name="Zheng Y."/>
            <person name="Lin W."/>
            <person name="Duan Y."/>
            <person name="Cao H."/>
            <person name="Xiong S."/>
            <person name="Wang X."/>
            <person name="Wei L."/>
            <person name="Li C."/>
            <person name="Ma Q."/>
            <person name="Ju M."/>
            <person name="Zhao R."/>
            <person name="Li G."/>
            <person name="Mu C."/>
            <person name="Tian Q."/>
            <person name="Mei H."/>
            <person name="Zhang T."/>
            <person name="Gao T."/>
            <person name="Zhang H."/>
        </authorList>
    </citation>
    <scope>NUCLEOTIDE SEQUENCE</scope>
    <source>
        <strain evidence="1">KEN1</strain>
    </source>
</reference>
<accession>A0AAW2WZY0</accession>
<comment type="caution">
    <text evidence="1">The sequence shown here is derived from an EMBL/GenBank/DDBJ whole genome shotgun (WGS) entry which is preliminary data.</text>
</comment>
<dbReference type="EMBL" id="JACGWN010000006">
    <property type="protein sequence ID" value="KAL0447514.1"/>
    <property type="molecule type" value="Genomic_DNA"/>
</dbReference>
<name>A0AAW2WZY0_9LAMI</name>
<sequence length="206" mass="22809">MGLFYVHPDFQHFPTTFQPQEVLVLCPEIGSLGCWKLTVCASGFGWISASVSSFAPEICCCFRDGRTGSFSKAMFLHLQAVFPAFSGHFLLLGFQWLVGVRLVYLLHQSLPRLAIPALRRLNEQGVPSVLVHLSLKTSQRAGAGRALSQPSPAIFCPRIARQWVCVFSGHSPAFMLLEFHLVHGCSSTFRPLSDRPEVGEFLLFLG</sequence>
<reference evidence="1" key="1">
    <citation type="submission" date="2020-06" db="EMBL/GenBank/DDBJ databases">
        <authorList>
            <person name="Li T."/>
            <person name="Hu X."/>
            <person name="Zhang T."/>
            <person name="Song X."/>
            <person name="Zhang H."/>
            <person name="Dai N."/>
            <person name="Sheng W."/>
            <person name="Hou X."/>
            <person name="Wei L."/>
        </authorList>
    </citation>
    <scope>NUCLEOTIDE SEQUENCE</scope>
    <source>
        <strain evidence="1">KEN1</strain>
        <tissue evidence="1">Leaf</tissue>
    </source>
</reference>